<protein>
    <submittedName>
        <fullName evidence="7">Ubiquitin-domain-containing protein</fullName>
    </submittedName>
</protein>
<keyword evidence="1" id="KW-0479">Metal-binding</keyword>
<dbReference type="GO" id="GO:0008270">
    <property type="term" value="F:zinc ion binding"/>
    <property type="evidence" value="ECO:0007669"/>
    <property type="project" value="UniProtKB-KW"/>
</dbReference>
<name>A0A3N4J255_ASCIM</name>
<gene>
    <name evidence="7" type="ORF">BJ508DRAFT_409895</name>
</gene>
<dbReference type="EMBL" id="ML119645">
    <property type="protein sequence ID" value="RPA87964.1"/>
    <property type="molecule type" value="Genomic_DNA"/>
</dbReference>
<dbReference type="SMART" id="SM00154">
    <property type="entry name" value="ZnF_AN1"/>
    <property type="match status" value="1"/>
</dbReference>
<feature type="domain" description="AN1-type" evidence="6">
    <location>
        <begin position="77"/>
        <end position="126"/>
    </location>
</feature>
<organism evidence="7 8">
    <name type="scientific">Ascobolus immersus RN42</name>
    <dbReference type="NCBI Taxonomy" id="1160509"/>
    <lineage>
        <taxon>Eukaryota</taxon>
        <taxon>Fungi</taxon>
        <taxon>Dikarya</taxon>
        <taxon>Ascomycota</taxon>
        <taxon>Pezizomycotina</taxon>
        <taxon>Pezizomycetes</taxon>
        <taxon>Pezizales</taxon>
        <taxon>Ascobolaceae</taxon>
        <taxon>Ascobolus</taxon>
    </lineage>
</organism>
<dbReference type="PANTHER" id="PTHR10666">
    <property type="entry name" value="UBIQUITIN"/>
    <property type="match status" value="1"/>
</dbReference>
<proteinExistence type="predicted"/>
<dbReference type="Pfam" id="PF01428">
    <property type="entry name" value="zf-AN1"/>
    <property type="match status" value="1"/>
</dbReference>
<evidence type="ECO:0000259" key="6">
    <source>
        <dbReference type="PROSITE" id="PS51039"/>
    </source>
</evidence>
<reference evidence="7 8" key="1">
    <citation type="journal article" date="2018" name="Nat. Ecol. Evol.">
        <title>Pezizomycetes genomes reveal the molecular basis of ectomycorrhizal truffle lifestyle.</title>
        <authorList>
            <person name="Murat C."/>
            <person name="Payen T."/>
            <person name="Noel B."/>
            <person name="Kuo A."/>
            <person name="Morin E."/>
            <person name="Chen J."/>
            <person name="Kohler A."/>
            <person name="Krizsan K."/>
            <person name="Balestrini R."/>
            <person name="Da Silva C."/>
            <person name="Montanini B."/>
            <person name="Hainaut M."/>
            <person name="Levati E."/>
            <person name="Barry K.W."/>
            <person name="Belfiori B."/>
            <person name="Cichocki N."/>
            <person name="Clum A."/>
            <person name="Dockter R.B."/>
            <person name="Fauchery L."/>
            <person name="Guy J."/>
            <person name="Iotti M."/>
            <person name="Le Tacon F."/>
            <person name="Lindquist E.A."/>
            <person name="Lipzen A."/>
            <person name="Malagnac F."/>
            <person name="Mello A."/>
            <person name="Molinier V."/>
            <person name="Miyauchi S."/>
            <person name="Poulain J."/>
            <person name="Riccioni C."/>
            <person name="Rubini A."/>
            <person name="Sitrit Y."/>
            <person name="Splivallo R."/>
            <person name="Traeger S."/>
            <person name="Wang M."/>
            <person name="Zifcakova L."/>
            <person name="Wipf D."/>
            <person name="Zambonelli A."/>
            <person name="Paolocci F."/>
            <person name="Nowrousian M."/>
            <person name="Ottonello S."/>
            <person name="Baldrian P."/>
            <person name="Spatafora J.W."/>
            <person name="Henrissat B."/>
            <person name="Nagy L.G."/>
            <person name="Aury J.M."/>
            <person name="Wincker P."/>
            <person name="Grigoriev I.V."/>
            <person name="Bonfante P."/>
            <person name="Martin F.M."/>
        </authorList>
    </citation>
    <scope>NUCLEOTIDE SEQUENCE [LARGE SCALE GENOMIC DNA]</scope>
    <source>
        <strain evidence="7 8">RN42</strain>
    </source>
</reference>
<dbReference type="Gene3D" id="3.10.20.90">
    <property type="entry name" value="Phosphatidylinositol 3-kinase Catalytic Subunit, Chain A, domain 1"/>
    <property type="match status" value="1"/>
</dbReference>
<dbReference type="AlphaFoldDB" id="A0A3N4J255"/>
<dbReference type="InterPro" id="IPR050158">
    <property type="entry name" value="Ubiquitin_ubiquitin-like"/>
</dbReference>
<sequence length="147" mass="16005">MQLFVKTLTGKTITLQSSTDDTIGSLMSAIEAREGIPSDVQRLSYASKPLESSHSLGDYNIQQEATLHLALRLRGGGPKKGRCTMKGCTSAAQRIVGDCAFCDGHFCGKHRLLEDHKCSGLENCKKESYDRNANKLNAEKTVVTKVS</sequence>
<dbReference type="InterPro" id="IPR000626">
    <property type="entry name" value="Ubiquitin-like_dom"/>
</dbReference>
<evidence type="ECO:0000256" key="1">
    <source>
        <dbReference type="ARBA" id="ARBA00022723"/>
    </source>
</evidence>
<evidence type="ECO:0000256" key="4">
    <source>
        <dbReference type="PROSITE-ProRule" id="PRU00449"/>
    </source>
</evidence>
<dbReference type="OrthoDB" id="428577at2759"/>
<dbReference type="Gene3D" id="4.10.1110.10">
    <property type="entry name" value="AN1-like Zinc finger"/>
    <property type="match status" value="1"/>
</dbReference>
<accession>A0A3N4J255</accession>
<evidence type="ECO:0000313" key="7">
    <source>
        <dbReference type="EMBL" id="RPA87964.1"/>
    </source>
</evidence>
<keyword evidence="2 4" id="KW-0863">Zinc-finger</keyword>
<dbReference type="SUPFAM" id="SSF118310">
    <property type="entry name" value="AN1-like Zinc finger"/>
    <property type="match status" value="1"/>
</dbReference>
<keyword evidence="8" id="KW-1185">Reference proteome</keyword>
<evidence type="ECO:0000256" key="3">
    <source>
        <dbReference type="ARBA" id="ARBA00022833"/>
    </source>
</evidence>
<evidence type="ECO:0000313" key="8">
    <source>
        <dbReference type="Proteomes" id="UP000275078"/>
    </source>
</evidence>
<dbReference type="STRING" id="1160509.A0A3N4J255"/>
<dbReference type="PROSITE" id="PS50053">
    <property type="entry name" value="UBIQUITIN_2"/>
    <property type="match status" value="1"/>
</dbReference>
<dbReference type="Pfam" id="PF00240">
    <property type="entry name" value="ubiquitin"/>
    <property type="match status" value="1"/>
</dbReference>
<dbReference type="SMART" id="SM00213">
    <property type="entry name" value="UBQ"/>
    <property type="match status" value="1"/>
</dbReference>
<dbReference type="InterPro" id="IPR029071">
    <property type="entry name" value="Ubiquitin-like_domsf"/>
</dbReference>
<dbReference type="InterPro" id="IPR035896">
    <property type="entry name" value="AN1-like_Znf"/>
</dbReference>
<dbReference type="PROSITE" id="PS51039">
    <property type="entry name" value="ZF_AN1"/>
    <property type="match status" value="1"/>
</dbReference>
<dbReference type="InterPro" id="IPR000058">
    <property type="entry name" value="Znf_AN1"/>
</dbReference>
<evidence type="ECO:0000256" key="2">
    <source>
        <dbReference type="ARBA" id="ARBA00022771"/>
    </source>
</evidence>
<dbReference type="SUPFAM" id="SSF54236">
    <property type="entry name" value="Ubiquitin-like"/>
    <property type="match status" value="1"/>
</dbReference>
<keyword evidence="3" id="KW-0862">Zinc</keyword>
<dbReference type="Proteomes" id="UP000275078">
    <property type="component" value="Unassembled WGS sequence"/>
</dbReference>
<dbReference type="PRINTS" id="PR00348">
    <property type="entry name" value="UBIQUITIN"/>
</dbReference>
<dbReference type="InterPro" id="IPR019956">
    <property type="entry name" value="Ubiquitin_dom"/>
</dbReference>
<feature type="domain" description="Ubiquitin-like" evidence="5">
    <location>
        <begin position="1"/>
        <end position="76"/>
    </location>
</feature>
<evidence type="ECO:0000259" key="5">
    <source>
        <dbReference type="PROSITE" id="PS50053"/>
    </source>
</evidence>